<keyword evidence="4" id="KW-0378">Hydrolase</keyword>
<dbReference type="NCBIfam" id="TIGR00287">
    <property type="entry name" value="cas1"/>
    <property type="match status" value="1"/>
</dbReference>
<sequence length="664" mass="75541">MAELYETLCRSENLFRAWESVRAKGSAGGIDGVSIDSFESGLDRNLEDLADELRSKRFIPQPYKQISIPKDENEFRNLSLPTIKDKIVQQAIRDIIEPVLDKEFLDVSYGYRRNKGPVKAIARTTYLLTNEKRSWVTLCDIDGYFDNVHHDTLFAMLSERLRDEDLLTLIRLYVKMGRVDARGRWIDSIKGIPQGGVVSPLLSNLYLHPLDRMMTDKGYGYIRYADDFIVLSRSEAEAYSALRDIAWFIEKRMRLRLNPEKQVKSVGGGFEFLGITFRGTEKHLSNDKMVDLKRRIESAIVRETFPSITCLPETLQGIEHYYGRILPQHYLEELDEWAVSCVKKAASGAYRSGVWASRKDMERVLGAIDFISEQFRISKNKAIKDICAYCTRRSRPVGLDRTHAPAGRTDPVRKRKREYQKLEAEGFELVIATPGVFVGKTKKGISVKKQGTKLYEAHHGNLKHIFITTKGVTLSSHVIAYCAEQEIPIDFLNYNGMPYARLYPLHGQSTELQLAQLKALAGAQGRHLAKEFVGGKIRNQLNLAKYYHKYRKTVDPEFVAVFNEKTGVMEAILDEIKKLTGQDMEDLRGKLFSIEGRAAASYWEMVKVLLDDVIAFDGRERQGATDLVNSLLNYGYGVLYSKIWYAVMSAGLSPFLSFLHEGSG</sequence>
<evidence type="ECO:0000256" key="4">
    <source>
        <dbReference type="ARBA" id="ARBA00022801"/>
    </source>
</evidence>
<keyword evidence="7" id="KW-0238">DNA-binding</keyword>
<evidence type="ECO:0000256" key="2">
    <source>
        <dbReference type="ARBA" id="ARBA00022723"/>
    </source>
</evidence>
<feature type="domain" description="Reverse transcriptase" evidence="9">
    <location>
        <begin position="49"/>
        <end position="277"/>
    </location>
</feature>
<comment type="similarity">
    <text evidence="8">Belongs to the bacterial reverse transcriptase family.</text>
</comment>
<evidence type="ECO:0000259" key="9">
    <source>
        <dbReference type="PROSITE" id="PS50878"/>
    </source>
</evidence>
<dbReference type="GO" id="GO:0016787">
    <property type="term" value="F:hydrolase activity"/>
    <property type="evidence" value="ECO:0007669"/>
    <property type="project" value="UniProtKB-KW"/>
</dbReference>
<evidence type="ECO:0000256" key="6">
    <source>
        <dbReference type="ARBA" id="ARBA00023118"/>
    </source>
</evidence>
<evidence type="ECO:0000313" key="11">
    <source>
        <dbReference type="Proteomes" id="UP000777265"/>
    </source>
</evidence>
<keyword evidence="2" id="KW-0479">Metal-binding</keyword>
<keyword evidence="6" id="KW-0051">Antiviral defense</keyword>
<dbReference type="GO" id="GO:0003677">
    <property type="term" value="F:DNA binding"/>
    <property type="evidence" value="ECO:0007669"/>
    <property type="project" value="UniProtKB-KW"/>
</dbReference>
<dbReference type="AlphaFoldDB" id="A0A971M591"/>
<dbReference type="EMBL" id="JAAYEE010000213">
    <property type="protein sequence ID" value="NLW36113.1"/>
    <property type="molecule type" value="Genomic_DNA"/>
</dbReference>
<dbReference type="SUPFAM" id="SSF56672">
    <property type="entry name" value="DNA/RNA polymerases"/>
    <property type="match status" value="1"/>
</dbReference>
<dbReference type="GO" id="GO:0046872">
    <property type="term" value="F:metal ion binding"/>
    <property type="evidence" value="ECO:0007669"/>
    <property type="project" value="UniProtKB-KW"/>
</dbReference>
<dbReference type="InterPro" id="IPR000477">
    <property type="entry name" value="RT_dom"/>
</dbReference>
<proteinExistence type="inferred from homology"/>
<dbReference type="Pfam" id="PF01867">
    <property type="entry name" value="Cas_Cas1"/>
    <property type="match status" value="1"/>
</dbReference>
<evidence type="ECO:0000313" key="10">
    <source>
        <dbReference type="EMBL" id="NLW36113.1"/>
    </source>
</evidence>
<dbReference type="CDD" id="cd01651">
    <property type="entry name" value="RT_G2_intron"/>
    <property type="match status" value="1"/>
</dbReference>
<gene>
    <name evidence="10" type="primary">cas1</name>
    <name evidence="10" type="ORF">GXY80_11640</name>
</gene>
<dbReference type="Pfam" id="PF00078">
    <property type="entry name" value="RVT_1"/>
    <property type="match status" value="1"/>
</dbReference>
<accession>A0A971M591</accession>
<dbReference type="GO" id="GO:0051607">
    <property type="term" value="P:defense response to virus"/>
    <property type="evidence" value="ECO:0007669"/>
    <property type="project" value="UniProtKB-KW"/>
</dbReference>
<evidence type="ECO:0000256" key="8">
    <source>
        <dbReference type="ARBA" id="ARBA00034120"/>
    </source>
</evidence>
<dbReference type="InterPro" id="IPR043502">
    <property type="entry name" value="DNA/RNA_pol_sf"/>
</dbReference>
<keyword evidence="1" id="KW-0540">Nuclease</keyword>
<keyword evidence="5" id="KW-0460">Magnesium</keyword>
<reference evidence="10" key="1">
    <citation type="journal article" date="2020" name="Biotechnol. Biofuels">
        <title>New insights from the biogas microbiome by comprehensive genome-resolved metagenomics of nearly 1600 species originating from multiple anaerobic digesters.</title>
        <authorList>
            <person name="Campanaro S."/>
            <person name="Treu L."/>
            <person name="Rodriguez-R L.M."/>
            <person name="Kovalovszki A."/>
            <person name="Ziels R.M."/>
            <person name="Maus I."/>
            <person name="Zhu X."/>
            <person name="Kougias P.G."/>
            <person name="Basile A."/>
            <person name="Luo G."/>
            <person name="Schluter A."/>
            <person name="Konstantinidis K.T."/>
            <person name="Angelidaki I."/>
        </authorList>
    </citation>
    <scope>NUCLEOTIDE SEQUENCE</scope>
    <source>
        <strain evidence="10">AS06rmzACSIP_7</strain>
    </source>
</reference>
<dbReference type="InterPro" id="IPR042206">
    <property type="entry name" value="CRISPR-assoc_Cas1_C"/>
</dbReference>
<protein>
    <submittedName>
        <fullName evidence="10">CRISPR-associated endonuclease Cas1</fullName>
    </submittedName>
</protein>
<dbReference type="CDD" id="cd09634">
    <property type="entry name" value="Cas1_I-II-III"/>
    <property type="match status" value="1"/>
</dbReference>
<comment type="caution">
    <text evidence="10">The sequence shown here is derived from an EMBL/GenBank/DDBJ whole genome shotgun (WGS) entry which is preliminary data.</text>
</comment>
<evidence type="ECO:0000256" key="3">
    <source>
        <dbReference type="ARBA" id="ARBA00022759"/>
    </source>
</evidence>
<reference evidence="10" key="2">
    <citation type="submission" date="2020-01" db="EMBL/GenBank/DDBJ databases">
        <authorList>
            <person name="Campanaro S."/>
        </authorList>
    </citation>
    <scope>NUCLEOTIDE SEQUENCE</scope>
    <source>
        <strain evidence="10">AS06rmzACSIP_7</strain>
    </source>
</reference>
<dbReference type="InterPro" id="IPR002729">
    <property type="entry name" value="CRISPR-assoc_Cas1"/>
</dbReference>
<evidence type="ECO:0000256" key="1">
    <source>
        <dbReference type="ARBA" id="ARBA00022722"/>
    </source>
</evidence>
<dbReference type="InterPro" id="IPR051083">
    <property type="entry name" value="GrpII_Intron_Splice-Mob/Def"/>
</dbReference>
<name>A0A971M591_9BACT</name>
<dbReference type="Proteomes" id="UP000777265">
    <property type="component" value="Unassembled WGS sequence"/>
</dbReference>
<dbReference type="PANTHER" id="PTHR34047:SF8">
    <property type="entry name" value="PROTEIN YKFC"/>
    <property type="match status" value="1"/>
</dbReference>
<keyword evidence="3 10" id="KW-0255">Endonuclease</keyword>
<dbReference type="GO" id="GO:0004519">
    <property type="term" value="F:endonuclease activity"/>
    <property type="evidence" value="ECO:0007669"/>
    <property type="project" value="UniProtKB-KW"/>
</dbReference>
<evidence type="ECO:0000256" key="5">
    <source>
        <dbReference type="ARBA" id="ARBA00022842"/>
    </source>
</evidence>
<dbReference type="Gene3D" id="3.100.10.20">
    <property type="entry name" value="CRISPR-associated endonuclease Cas1, N-terminal domain"/>
    <property type="match status" value="1"/>
</dbReference>
<dbReference type="GO" id="GO:0043571">
    <property type="term" value="P:maintenance of CRISPR repeat elements"/>
    <property type="evidence" value="ECO:0007669"/>
    <property type="project" value="InterPro"/>
</dbReference>
<dbReference type="PROSITE" id="PS50878">
    <property type="entry name" value="RT_POL"/>
    <property type="match status" value="1"/>
</dbReference>
<dbReference type="InterPro" id="IPR042211">
    <property type="entry name" value="CRISPR-assoc_Cas1_N"/>
</dbReference>
<organism evidence="10 11">
    <name type="scientific">Syntrophorhabdus aromaticivorans</name>
    <dbReference type="NCBI Taxonomy" id="328301"/>
    <lineage>
        <taxon>Bacteria</taxon>
        <taxon>Pseudomonadati</taxon>
        <taxon>Thermodesulfobacteriota</taxon>
        <taxon>Syntrophorhabdia</taxon>
        <taxon>Syntrophorhabdales</taxon>
        <taxon>Syntrophorhabdaceae</taxon>
        <taxon>Syntrophorhabdus</taxon>
    </lineage>
</organism>
<evidence type="ECO:0000256" key="7">
    <source>
        <dbReference type="ARBA" id="ARBA00023125"/>
    </source>
</evidence>
<dbReference type="Gene3D" id="1.20.120.920">
    <property type="entry name" value="CRISPR-associated endonuclease Cas1, C-terminal domain"/>
    <property type="match status" value="1"/>
</dbReference>
<dbReference type="PANTHER" id="PTHR34047">
    <property type="entry name" value="NUCLEAR INTRON MATURASE 1, MITOCHONDRIAL-RELATED"/>
    <property type="match status" value="1"/>
</dbReference>